<dbReference type="PANTHER" id="PTHR31517:SF84">
    <property type="entry name" value="PEROXIDASE"/>
    <property type="match status" value="1"/>
</dbReference>
<keyword evidence="6 19" id="KW-0349">Heme</keyword>
<keyword evidence="11 18" id="KW-1015">Disulfide bond</keyword>
<evidence type="ECO:0000256" key="4">
    <source>
        <dbReference type="ARBA" id="ARBA00022525"/>
    </source>
</evidence>
<evidence type="ECO:0000256" key="1">
    <source>
        <dbReference type="ARBA" id="ARBA00000189"/>
    </source>
</evidence>
<dbReference type="FunFam" id="1.10.520.10:FF:000001">
    <property type="entry name" value="Peroxidase"/>
    <property type="match status" value="1"/>
</dbReference>
<organism evidence="21 22">
    <name type="scientific">Eleusine coracana subsp. coracana</name>
    <dbReference type="NCBI Taxonomy" id="191504"/>
    <lineage>
        <taxon>Eukaryota</taxon>
        <taxon>Viridiplantae</taxon>
        <taxon>Streptophyta</taxon>
        <taxon>Embryophyta</taxon>
        <taxon>Tracheophyta</taxon>
        <taxon>Spermatophyta</taxon>
        <taxon>Magnoliopsida</taxon>
        <taxon>Liliopsida</taxon>
        <taxon>Poales</taxon>
        <taxon>Poaceae</taxon>
        <taxon>PACMAD clade</taxon>
        <taxon>Chloridoideae</taxon>
        <taxon>Cynodonteae</taxon>
        <taxon>Eleusininae</taxon>
        <taxon>Eleusine</taxon>
    </lineage>
</organism>
<dbReference type="Gene3D" id="1.10.420.10">
    <property type="entry name" value="Peroxidase, domain 2"/>
    <property type="match status" value="1"/>
</dbReference>
<dbReference type="EC" id="1.11.1.7" evidence="19"/>
<dbReference type="FunFam" id="1.10.420.10:FF:000006">
    <property type="entry name" value="Peroxidase"/>
    <property type="match status" value="1"/>
</dbReference>
<comment type="subcellular location">
    <subcellularLocation>
        <location evidence="2 19">Secreted</location>
    </subcellularLocation>
</comment>
<evidence type="ECO:0000256" key="7">
    <source>
        <dbReference type="ARBA" id="ARBA00022723"/>
    </source>
</evidence>
<feature type="binding site" evidence="16">
    <location>
        <position position="74"/>
    </location>
    <ligand>
        <name>Ca(2+)</name>
        <dbReference type="ChEBI" id="CHEBI:29108"/>
        <label>1</label>
    </ligand>
</feature>
<evidence type="ECO:0000256" key="3">
    <source>
        <dbReference type="ARBA" id="ARBA00006873"/>
    </source>
</evidence>
<feature type="disulfide bond" evidence="18">
    <location>
        <begin position="206"/>
        <end position="238"/>
    </location>
</feature>
<feature type="binding site" evidence="16">
    <location>
        <position position="83"/>
    </location>
    <ligand>
        <name>Ca(2+)</name>
        <dbReference type="ChEBI" id="CHEBI:29108"/>
        <label>1</label>
    </ligand>
</feature>
<evidence type="ECO:0000256" key="17">
    <source>
        <dbReference type="PIRSR" id="PIRSR600823-4"/>
    </source>
</evidence>
<dbReference type="GO" id="GO:0005576">
    <property type="term" value="C:extracellular region"/>
    <property type="evidence" value="ECO:0007669"/>
    <property type="project" value="UniProtKB-SubCell"/>
</dbReference>
<comment type="cofactor">
    <cofactor evidence="16 19">
        <name>heme b</name>
        <dbReference type="ChEBI" id="CHEBI:60344"/>
    </cofactor>
    <text evidence="16 19">Binds 1 heme b (iron(II)-protoporphyrin IX) group per subunit.</text>
</comment>
<evidence type="ECO:0000256" key="15">
    <source>
        <dbReference type="PIRSR" id="PIRSR600823-2"/>
    </source>
</evidence>
<feature type="chain" id="PRO_5043111916" description="Peroxidase" evidence="19">
    <location>
        <begin position="26"/>
        <end position="327"/>
    </location>
</feature>
<evidence type="ECO:0000256" key="18">
    <source>
        <dbReference type="PIRSR" id="PIRSR600823-5"/>
    </source>
</evidence>
<evidence type="ECO:0000256" key="14">
    <source>
        <dbReference type="PIRSR" id="PIRSR600823-1"/>
    </source>
</evidence>
<dbReference type="InterPro" id="IPR019794">
    <property type="entry name" value="Peroxidases_AS"/>
</dbReference>
<feature type="disulfide bond" evidence="18">
    <location>
        <begin position="75"/>
        <end position="80"/>
    </location>
</feature>
<dbReference type="PROSITE" id="PS00436">
    <property type="entry name" value="PEROXIDASE_2"/>
    <property type="match status" value="1"/>
</dbReference>
<keyword evidence="19" id="KW-0732">Signal</keyword>
<dbReference type="InterPro" id="IPR002016">
    <property type="entry name" value="Haem_peroxidase"/>
</dbReference>
<proteinExistence type="inferred from homology"/>
<dbReference type="PROSITE" id="PS00435">
    <property type="entry name" value="PEROXIDASE_1"/>
    <property type="match status" value="1"/>
</dbReference>
<keyword evidence="8 16" id="KW-0106">Calcium</keyword>
<keyword evidence="5 19" id="KW-0575">Peroxidase</keyword>
<feature type="signal peptide" evidence="19">
    <location>
        <begin position="1"/>
        <end position="25"/>
    </location>
</feature>
<evidence type="ECO:0000256" key="5">
    <source>
        <dbReference type="ARBA" id="ARBA00022559"/>
    </source>
</evidence>
<feature type="binding site" evidence="16">
    <location>
        <position position="79"/>
    </location>
    <ligand>
        <name>Ca(2+)</name>
        <dbReference type="ChEBI" id="CHEBI:29108"/>
        <label>1</label>
    </ligand>
</feature>
<feature type="binding site" evidence="16">
    <location>
        <position position="95"/>
    </location>
    <ligand>
        <name>Ca(2+)</name>
        <dbReference type="ChEBI" id="CHEBI:29108"/>
        <label>1</label>
    </ligand>
</feature>
<keyword evidence="9 19" id="KW-0560">Oxidoreductase</keyword>
<dbReference type="Proteomes" id="UP001054889">
    <property type="component" value="Unassembled WGS sequence"/>
</dbReference>
<comment type="similarity">
    <text evidence="3">Belongs to the peroxidase family. Ascorbate peroxidase subfamily.</text>
</comment>
<comment type="function">
    <text evidence="19">Removal of H(2)O(2), oxidation of toxic reductants, biosynthesis and degradation of lignin, suberization, auxin catabolism, response to environmental stresses such as wounding, pathogen attack and oxidative stress.</text>
</comment>
<keyword evidence="22" id="KW-1185">Reference proteome</keyword>
<feature type="binding site" evidence="16">
    <location>
        <position position="81"/>
    </location>
    <ligand>
        <name>Ca(2+)</name>
        <dbReference type="ChEBI" id="CHEBI:29108"/>
        <label>1</label>
    </ligand>
</feature>
<dbReference type="PROSITE" id="PS50873">
    <property type="entry name" value="PEROXIDASE_4"/>
    <property type="match status" value="1"/>
</dbReference>
<comment type="similarity">
    <text evidence="19">Belongs to the peroxidase family. Classical plant (class III) peroxidase subfamily.</text>
</comment>
<evidence type="ECO:0000256" key="12">
    <source>
        <dbReference type="ARBA" id="ARBA00023180"/>
    </source>
</evidence>
<dbReference type="SUPFAM" id="SSF48113">
    <property type="entry name" value="Heme-dependent peroxidases"/>
    <property type="match status" value="1"/>
</dbReference>
<feature type="site" description="Transition state stabilizer" evidence="17">
    <location>
        <position position="69"/>
    </location>
</feature>
<comment type="caution">
    <text evidence="21">The sequence shown here is derived from an EMBL/GenBank/DDBJ whole genome shotgun (WGS) entry which is preliminary data.</text>
</comment>
<evidence type="ECO:0000256" key="16">
    <source>
        <dbReference type="PIRSR" id="PIRSR600823-3"/>
    </source>
</evidence>
<dbReference type="InterPro" id="IPR010255">
    <property type="entry name" value="Haem_peroxidase_sf"/>
</dbReference>
<dbReference type="GO" id="GO:0006979">
    <property type="term" value="P:response to oxidative stress"/>
    <property type="evidence" value="ECO:0007669"/>
    <property type="project" value="UniProtKB-UniRule"/>
</dbReference>
<keyword evidence="13 19" id="KW-0376">Hydrogen peroxide</keyword>
<feature type="domain" description="Plant heme peroxidase family profile" evidence="20">
    <location>
        <begin position="31"/>
        <end position="327"/>
    </location>
</feature>
<evidence type="ECO:0000256" key="11">
    <source>
        <dbReference type="ARBA" id="ARBA00023157"/>
    </source>
</evidence>
<keyword evidence="7 16" id="KW-0479">Metal-binding</keyword>
<feature type="binding site" description="axial binding residue" evidence="16">
    <location>
        <position position="199"/>
    </location>
    <ligand>
        <name>heme b</name>
        <dbReference type="ChEBI" id="CHEBI:60344"/>
    </ligand>
    <ligandPart>
        <name>Fe</name>
        <dbReference type="ChEBI" id="CHEBI:18248"/>
    </ligandPart>
</feature>
<feature type="binding site" evidence="16">
    <location>
        <position position="257"/>
    </location>
    <ligand>
        <name>Ca(2+)</name>
        <dbReference type="ChEBI" id="CHEBI:29108"/>
        <label>2</label>
    </ligand>
</feature>
<name>A0AAV5EV03_ELECO</name>
<dbReference type="InterPro" id="IPR000823">
    <property type="entry name" value="Peroxidase_pln"/>
</dbReference>
<dbReference type="CDD" id="cd00693">
    <property type="entry name" value="secretory_peroxidase"/>
    <property type="match status" value="1"/>
</dbReference>
<dbReference type="GO" id="GO:0046872">
    <property type="term" value="F:metal ion binding"/>
    <property type="evidence" value="ECO:0007669"/>
    <property type="project" value="UniProtKB-UniRule"/>
</dbReference>
<feature type="binding site" evidence="16">
    <location>
        <position position="250"/>
    </location>
    <ligand>
        <name>Ca(2+)</name>
        <dbReference type="ChEBI" id="CHEBI:29108"/>
        <label>2</label>
    </ligand>
</feature>
<evidence type="ECO:0000256" key="6">
    <source>
        <dbReference type="ARBA" id="ARBA00022617"/>
    </source>
</evidence>
<feature type="disulfide bond" evidence="18">
    <location>
        <begin position="127"/>
        <end position="323"/>
    </location>
</feature>
<evidence type="ECO:0000256" key="2">
    <source>
        <dbReference type="ARBA" id="ARBA00004613"/>
    </source>
</evidence>
<feature type="binding site" evidence="15">
    <location>
        <position position="168"/>
    </location>
    <ligand>
        <name>substrate</name>
    </ligand>
</feature>
<dbReference type="InterPro" id="IPR033905">
    <property type="entry name" value="Secretory_peroxidase"/>
</dbReference>
<dbReference type="AlphaFoldDB" id="A0AAV5EV03"/>
<dbReference type="Gene3D" id="1.10.520.10">
    <property type="match status" value="1"/>
</dbReference>
<evidence type="ECO:0000313" key="21">
    <source>
        <dbReference type="EMBL" id="GJN25906.1"/>
    </source>
</evidence>
<feature type="binding site" evidence="16">
    <location>
        <position position="200"/>
    </location>
    <ligand>
        <name>Ca(2+)</name>
        <dbReference type="ChEBI" id="CHEBI:29108"/>
        <label>2</label>
    </ligand>
</feature>
<evidence type="ECO:0000256" key="9">
    <source>
        <dbReference type="ARBA" id="ARBA00023002"/>
    </source>
</evidence>
<reference evidence="21" key="1">
    <citation type="journal article" date="2018" name="DNA Res.">
        <title>Multiple hybrid de novo genome assembly of finger millet, an orphan allotetraploid crop.</title>
        <authorList>
            <person name="Hatakeyama M."/>
            <person name="Aluri S."/>
            <person name="Balachadran M.T."/>
            <person name="Sivarajan S.R."/>
            <person name="Patrignani A."/>
            <person name="Gruter S."/>
            <person name="Poveda L."/>
            <person name="Shimizu-Inatsugi R."/>
            <person name="Baeten J."/>
            <person name="Francoijs K.J."/>
            <person name="Nataraja K.N."/>
            <person name="Reddy Y.A.N."/>
            <person name="Phadnis S."/>
            <person name="Ravikumar R.L."/>
            <person name="Schlapbach R."/>
            <person name="Sreeman S.M."/>
            <person name="Shimizu K.K."/>
        </authorList>
    </citation>
    <scope>NUCLEOTIDE SEQUENCE</scope>
</reference>
<evidence type="ECO:0000256" key="10">
    <source>
        <dbReference type="ARBA" id="ARBA00023004"/>
    </source>
</evidence>
<dbReference type="GO" id="GO:0020037">
    <property type="term" value="F:heme binding"/>
    <property type="evidence" value="ECO:0007669"/>
    <property type="project" value="UniProtKB-UniRule"/>
</dbReference>
<evidence type="ECO:0000256" key="19">
    <source>
        <dbReference type="RuleBase" id="RU362060"/>
    </source>
</evidence>
<dbReference type="InterPro" id="IPR019793">
    <property type="entry name" value="Peroxidases_heam-ligand_BS"/>
</dbReference>
<dbReference type="EMBL" id="BQKI01000079">
    <property type="protein sequence ID" value="GJN25906.1"/>
    <property type="molecule type" value="Genomic_DNA"/>
</dbReference>
<keyword evidence="4 19" id="KW-0964">Secreted</keyword>
<reference evidence="21" key="2">
    <citation type="submission" date="2021-12" db="EMBL/GenBank/DDBJ databases">
        <title>Resequencing data analysis of finger millet.</title>
        <authorList>
            <person name="Hatakeyama M."/>
            <person name="Aluri S."/>
            <person name="Balachadran M.T."/>
            <person name="Sivarajan S.R."/>
            <person name="Poveda L."/>
            <person name="Shimizu-Inatsugi R."/>
            <person name="Schlapbach R."/>
            <person name="Sreeman S.M."/>
            <person name="Shimizu K.K."/>
        </authorList>
    </citation>
    <scope>NUCLEOTIDE SEQUENCE</scope>
</reference>
<evidence type="ECO:0000256" key="8">
    <source>
        <dbReference type="ARBA" id="ARBA00022837"/>
    </source>
</evidence>
<gene>
    <name evidence="21" type="primary">gb13792</name>
    <name evidence="21" type="ORF">PR202_gb13792</name>
</gene>
<dbReference type="Pfam" id="PF00141">
    <property type="entry name" value="peroxidase"/>
    <property type="match status" value="1"/>
</dbReference>
<evidence type="ECO:0000313" key="22">
    <source>
        <dbReference type="Proteomes" id="UP001054889"/>
    </source>
</evidence>
<dbReference type="GO" id="GO:0042744">
    <property type="term" value="P:hydrogen peroxide catabolic process"/>
    <property type="evidence" value="ECO:0007669"/>
    <property type="project" value="UniProtKB-KW"/>
</dbReference>
<keyword evidence="10 16" id="KW-0408">Iron</keyword>
<dbReference type="PANTHER" id="PTHR31517">
    <property type="match status" value="1"/>
</dbReference>
<comment type="catalytic activity">
    <reaction evidence="1 19">
        <text>2 a phenolic donor + H2O2 = 2 a phenolic radical donor + 2 H2O</text>
        <dbReference type="Rhea" id="RHEA:56136"/>
        <dbReference type="ChEBI" id="CHEBI:15377"/>
        <dbReference type="ChEBI" id="CHEBI:16240"/>
        <dbReference type="ChEBI" id="CHEBI:139520"/>
        <dbReference type="ChEBI" id="CHEBI:139521"/>
        <dbReference type="EC" id="1.11.1.7"/>
    </reaction>
</comment>
<dbReference type="GO" id="GO:0140825">
    <property type="term" value="F:lactoperoxidase activity"/>
    <property type="evidence" value="ECO:0007669"/>
    <property type="project" value="UniProtKB-EC"/>
</dbReference>
<keyword evidence="12" id="KW-0325">Glycoprotein</keyword>
<protein>
    <recommendedName>
        <fullName evidence="19">Peroxidase</fullName>
        <ecNumber evidence="19">1.11.1.7</ecNumber>
    </recommendedName>
</protein>
<evidence type="ECO:0000259" key="20">
    <source>
        <dbReference type="PROSITE" id="PS50873"/>
    </source>
</evidence>
<comment type="cofactor">
    <cofactor evidence="16 19">
        <name>Ca(2+)</name>
        <dbReference type="ChEBI" id="CHEBI:29108"/>
    </cofactor>
    <text evidence="16 19">Binds 2 calcium ions per subunit.</text>
</comment>
<dbReference type="PRINTS" id="PR00458">
    <property type="entry name" value="PEROXIDASE"/>
</dbReference>
<feature type="binding site" evidence="16">
    <location>
        <position position="77"/>
    </location>
    <ligand>
        <name>Ca(2+)</name>
        <dbReference type="ChEBI" id="CHEBI:29108"/>
        <label>1</label>
    </ligand>
</feature>
<evidence type="ECO:0000256" key="13">
    <source>
        <dbReference type="ARBA" id="ARBA00023324"/>
    </source>
</evidence>
<sequence>MANTNRLSSTSVMMAVAMMVVTAAAWGDTGELSTEYYYMQGCPMAEMIVRDVMGDAIMKDPTLAASILRLHFHDCFVQGCDASLLLDSTPGHKAEKDAPPNRTLRGFKVIDAIKEALEEQCPSMVSCADILALAARDAVVMAGGPYYDVPTGRKDGFRSDAADTAALPAATLNASALIDVFVKQRDFSVGEMVALSGGHTLGVAHCANFKNRLSNFDSANQVDPSLEPSLAASLSRTCGRGGDGATAPLDMTSEAFDTAYFSGLQVNRGLLTSDQTLADSPETAMFVNMFAEDPDMFFYTFQQGMLKMGQLDLKEQGDVRKSCRVLN</sequence>
<accession>A0AAV5EV03</accession>
<feature type="active site" description="Proton acceptor" evidence="14">
    <location>
        <position position="73"/>
    </location>
</feature>
<feature type="disulfide bond" evidence="18">
    <location>
        <begin position="42"/>
        <end position="121"/>
    </location>
</feature>
<dbReference type="PRINTS" id="PR00461">
    <property type="entry name" value="PLPEROXIDASE"/>
</dbReference>